<evidence type="ECO:0000313" key="1">
    <source>
        <dbReference type="EMBL" id="BEQ14440.1"/>
    </source>
</evidence>
<accession>A0AAU9ERK0</accession>
<dbReference type="EMBL" id="AP028679">
    <property type="protein sequence ID" value="BEQ14440.1"/>
    <property type="molecule type" value="Genomic_DNA"/>
</dbReference>
<organism evidence="1 2">
    <name type="scientific">Desulfoferula mesophila</name>
    <dbReference type="NCBI Taxonomy" id="3058419"/>
    <lineage>
        <taxon>Bacteria</taxon>
        <taxon>Pseudomonadati</taxon>
        <taxon>Thermodesulfobacteriota</taxon>
        <taxon>Desulfarculia</taxon>
        <taxon>Desulfarculales</taxon>
        <taxon>Desulfarculaceae</taxon>
        <taxon>Desulfoferula</taxon>
    </lineage>
</organism>
<protein>
    <submittedName>
        <fullName evidence="1">Uncharacterized protein</fullName>
    </submittedName>
</protein>
<evidence type="ECO:0000313" key="2">
    <source>
        <dbReference type="Proteomes" id="UP001366166"/>
    </source>
</evidence>
<dbReference type="KEGG" id="dmp:FAK_15060"/>
<sequence length="164" mass="17116">MEFFALTRIKNKAVVVEPCLVYGVDSKGRPTKGRLTRLLVQFDSLGRSGREERVRHRGPVAGYPPLSQLLASVAIQQEGGPQAAAALPATGGYGIKHQTRNIQGTAKAEGCLSPAGFVAGAYLPIGGPGGFPESDVIQGAALDAQSALAQAGHSQANLPVRREM</sequence>
<gene>
    <name evidence="1" type="ORF">FAK_15060</name>
</gene>
<proteinExistence type="predicted"/>
<reference evidence="2" key="1">
    <citation type="journal article" date="2023" name="Arch. Microbiol.">
        <title>Desulfoferula mesophilus gen. nov. sp. nov., a mesophilic sulfate-reducing bacterium isolated from a brackish lake sediment.</title>
        <authorList>
            <person name="Watanabe T."/>
            <person name="Yabe T."/>
            <person name="Tsuji J.M."/>
            <person name="Fukui M."/>
        </authorList>
    </citation>
    <scope>NUCLEOTIDE SEQUENCE [LARGE SCALE GENOMIC DNA]</scope>
    <source>
        <strain evidence="2">12FAK</strain>
    </source>
</reference>
<keyword evidence="2" id="KW-1185">Reference proteome</keyword>
<dbReference type="AlphaFoldDB" id="A0AAU9ERK0"/>
<dbReference type="Proteomes" id="UP001366166">
    <property type="component" value="Chromosome"/>
</dbReference>
<name>A0AAU9ERK0_9BACT</name>